<dbReference type="Gene3D" id="2.60.120.200">
    <property type="match status" value="3"/>
</dbReference>
<dbReference type="PANTHER" id="PTHR12916">
    <property type="entry name" value="CYTOCHROME C OXIDASE POLYPEPTIDE VIC-2"/>
    <property type="match status" value="1"/>
</dbReference>
<feature type="domain" description="EGF-like" evidence="9">
    <location>
        <begin position="48"/>
        <end position="84"/>
    </location>
</feature>
<dbReference type="PROSITE" id="PS01187">
    <property type="entry name" value="EGF_CA"/>
    <property type="match status" value="3"/>
</dbReference>
<dbReference type="PROSITE" id="PS50026">
    <property type="entry name" value="EGF_3"/>
    <property type="match status" value="12"/>
</dbReference>
<feature type="disulfide bond" evidence="6">
    <location>
        <begin position="1065"/>
        <end position="1074"/>
    </location>
</feature>
<dbReference type="FunFam" id="2.10.25.10:FF:000279">
    <property type="entry name" value="Neurogenic locus notch 1"/>
    <property type="match status" value="1"/>
</dbReference>
<name>A0A8X8BXT5_POLSE</name>
<keyword evidence="7" id="KW-0812">Transmembrane</keyword>
<comment type="caution">
    <text evidence="10">The sequence shown here is derived from an EMBL/GenBank/DDBJ whole genome shotgun (WGS) entry which is preliminary data.</text>
</comment>
<dbReference type="GO" id="GO:0005509">
    <property type="term" value="F:calcium ion binding"/>
    <property type="evidence" value="ECO:0007669"/>
    <property type="project" value="InterPro"/>
</dbReference>
<feature type="disulfide bond" evidence="6">
    <location>
        <begin position="678"/>
        <end position="687"/>
    </location>
</feature>
<dbReference type="Pfam" id="PF00008">
    <property type="entry name" value="EGF"/>
    <property type="match status" value="9"/>
</dbReference>
<feature type="disulfide bond" evidence="6">
    <location>
        <begin position="986"/>
        <end position="995"/>
    </location>
</feature>
<evidence type="ECO:0000256" key="2">
    <source>
        <dbReference type="ARBA" id="ARBA00022729"/>
    </source>
</evidence>
<dbReference type="PROSITE" id="PS00022">
    <property type="entry name" value="EGF_1"/>
    <property type="match status" value="9"/>
</dbReference>
<dbReference type="PANTHER" id="PTHR12916:SF14">
    <property type="entry name" value="CRUMBS 1, CELL POLARITY COMPLEX COMPONENT"/>
    <property type="match status" value="1"/>
</dbReference>
<evidence type="ECO:0000256" key="3">
    <source>
        <dbReference type="ARBA" id="ARBA00022737"/>
    </source>
</evidence>
<dbReference type="FunFam" id="2.10.25.10:FF:000321">
    <property type="entry name" value="Protein delta homolog 1"/>
    <property type="match status" value="1"/>
</dbReference>
<proteinExistence type="predicted"/>
<feature type="domain" description="EGF-like" evidence="9">
    <location>
        <begin position="960"/>
        <end position="996"/>
    </location>
</feature>
<feature type="disulfide bond" evidence="6">
    <location>
        <begin position="911"/>
        <end position="920"/>
    </location>
</feature>
<keyword evidence="3" id="KW-0677">Repeat</keyword>
<feature type="domain" description="EGF-like" evidence="9">
    <location>
        <begin position="433"/>
        <end position="469"/>
    </location>
</feature>
<keyword evidence="7" id="KW-0472">Membrane</keyword>
<evidence type="ECO:0000313" key="10">
    <source>
        <dbReference type="EMBL" id="KAG2469756.1"/>
    </source>
</evidence>
<keyword evidence="7" id="KW-1133">Transmembrane helix</keyword>
<evidence type="ECO:0000313" key="11">
    <source>
        <dbReference type="Proteomes" id="UP000886611"/>
    </source>
</evidence>
<keyword evidence="4 6" id="KW-1015">Disulfide bond</keyword>
<feature type="domain" description="Laminin G" evidence="8">
    <location>
        <begin position="716"/>
        <end position="883"/>
    </location>
</feature>
<dbReference type="AlphaFoldDB" id="A0A8X8BXT5"/>
<dbReference type="SUPFAM" id="SSF49899">
    <property type="entry name" value="Concanavalin A-like lectins/glucanases"/>
    <property type="match status" value="3"/>
</dbReference>
<feature type="non-terminal residue" evidence="10">
    <location>
        <position position="1150"/>
    </location>
</feature>
<reference evidence="10 11" key="1">
    <citation type="journal article" date="2021" name="Cell">
        <title>Tracing the genetic footprints of vertebrate landing in non-teleost ray-finned fishes.</title>
        <authorList>
            <person name="Bi X."/>
            <person name="Wang K."/>
            <person name="Yang L."/>
            <person name="Pan H."/>
            <person name="Jiang H."/>
            <person name="Wei Q."/>
            <person name="Fang M."/>
            <person name="Yu H."/>
            <person name="Zhu C."/>
            <person name="Cai Y."/>
            <person name="He Y."/>
            <person name="Gan X."/>
            <person name="Zeng H."/>
            <person name="Yu D."/>
            <person name="Zhu Y."/>
            <person name="Jiang H."/>
            <person name="Qiu Q."/>
            <person name="Yang H."/>
            <person name="Zhang Y.E."/>
            <person name="Wang W."/>
            <person name="Zhu M."/>
            <person name="He S."/>
            <person name="Zhang G."/>
        </authorList>
    </citation>
    <scope>NUCLEOTIDE SEQUENCE [LARGE SCALE GENOMIC DNA]</scope>
    <source>
        <strain evidence="10">Bchr_013</strain>
    </source>
</reference>
<feature type="domain" description="EGF-like" evidence="9">
    <location>
        <begin position="204"/>
        <end position="244"/>
    </location>
</feature>
<accession>A0A8X8BXT5</accession>
<comment type="caution">
    <text evidence="6">Lacks conserved residue(s) required for the propagation of feature annotation.</text>
</comment>
<dbReference type="Pfam" id="PF12661">
    <property type="entry name" value="hEGF"/>
    <property type="match status" value="2"/>
</dbReference>
<feature type="disulfide bond" evidence="6">
    <location>
        <begin position="948"/>
        <end position="957"/>
    </location>
</feature>
<dbReference type="SMART" id="SM00179">
    <property type="entry name" value="EGF_CA"/>
    <property type="match status" value="12"/>
</dbReference>
<evidence type="ECO:0000256" key="5">
    <source>
        <dbReference type="ARBA" id="ARBA00023180"/>
    </source>
</evidence>
<dbReference type="PROSITE" id="PS50025">
    <property type="entry name" value="LAM_G_DOMAIN"/>
    <property type="match status" value="3"/>
</dbReference>
<feature type="domain" description="Laminin G" evidence="8">
    <location>
        <begin position="246"/>
        <end position="431"/>
    </location>
</feature>
<evidence type="ECO:0000256" key="1">
    <source>
        <dbReference type="ARBA" id="ARBA00022536"/>
    </source>
</evidence>
<feature type="domain" description="EGF-like" evidence="9">
    <location>
        <begin position="1039"/>
        <end position="1075"/>
    </location>
</feature>
<dbReference type="Pfam" id="PF02210">
    <property type="entry name" value="Laminin_G_2"/>
    <property type="match status" value="3"/>
</dbReference>
<feature type="non-terminal residue" evidence="10">
    <location>
        <position position="1"/>
    </location>
</feature>
<feature type="disulfide bond" evidence="6">
    <location>
        <begin position="459"/>
        <end position="468"/>
    </location>
</feature>
<feature type="disulfide bond" evidence="6">
    <location>
        <begin position="234"/>
        <end position="243"/>
    </location>
</feature>
<feature type="domain" description="EGF-like" evidence="9">
    <location>
        <begin position="86"/>
        <end position="123"/>
    </location>
</feature>
<dbReference type="Gene3D" id="2.10.25.10">
    <property type="entry name" value="Laminin"/>
    <property type="match status" value="12"/>
</dbReference>
<feature type="domain" description="EGF-like" evidence="9">
    <location>
        <begin position="160"/>
        <end position="202"/>
    </location>
</feature>
<keyword evidence="2" id="KW-0732">Signal</keyword>
<keyword evidence="1 6" id="KW-0245">EGF-like domain</keyword>
<organism evidence="10 11">
    <name type="scientific">Polypterus senegalus</name>
    <name type="common">Senegal bichir</name>
    <dbReference type="NCBI Taxonomy" id="55291"/>
    <lineage>
        <taxon>Eukaryota</taxon>
        <taxon>Metazoa</taxon>
        <taxon>Chordata</taxon>
        <taxon>Craniata</taxon>
        <taxon>Vertebrata</taxon>
        <taxon>Euteleostomi</taxon>
        <taxon>Actinopterygii</taxon>
        <taxon>Polypteriformes</taxon>
        <taxon>Polypteridae</taxon>
        <taxon>Polypterus</taxon>
    </lineage>
</organism>
<dbReference type="Proteomes" id="UP000886611">
    <property type="component" value="Unassembled WGS sequence"/>
</dbReference>
<evidence type="ECO:0000256" key="4">
    <source>
        <dbReference type="ARBA" id="ARBA00023157"/>
    </source>
</evidence>
<dbReference type="SMART" id="SM00181">
    <property type="entry name" value="EGF"/>
    <property type="match status" value="12"/>
</dbReference>
<dbReference type="InterPro" id="IPR018097">
    <property type="entry name" value="EGF_Ca-bd_CS"/>
</dbReference>
<feature type="disulfide bond" evidence="6">
    <location>
        <begin position="74"/>
        <end position="83"/>
    </location>
</feature>
<dbReference type="FunFam" id="2.10.25.10:FF:000143">
    <property type="entry name" value="Protein crumbs 1"/>
    <property type="match status" value="3"/>
</dbReference>
<feature type="disulfide bond" evidence="6">
    <location>
        <begin position="1027"/>
        <end position="1036"/>
    </location>
</feature>
<dbReference type="FunFam" id="2.10.25.10:FF:000142">
    <property type="entry name" value="Crumbs cell polarity complex component 2"/>
    <property type="match status" value="1"/>
</dbReference>
<dbReference type="SUPFAM" id="SSF57196">
    <property type="entry name" value="EGF/Laminin"/>
    <property type="match status" value="9"/>
</dbReference>
<dbReference type="InterPro" id="IPR000152">
    <property type="entry name" value="EGF-type_Asp/Asn_hydroxyl_site"/>
</dbReference>
<feature type="domain" description="Laminin G" evidence="8">
    <location>
        <begin position="475"/>
        <end position="650"/>
    </location>
</feature>
<keyword evidence="5" id="KW-0325">Glycoprotein</keyword>
<evidence type="ECO:0000256" key="6">
    <source>
        <dbReference type="PROSITE-ProRule" id="PRU00076"/>
    </source>
</evidence>
<feature type="domain" description="EGF-like" evidence="9">
    <location>
        <begin position="885"/>
        <end position="921"/>
    </location>
</feature>
<dbReference type="CDD" id="cd00110">
    <property type="entry name" value="LamG"/>
    <property type="match status" value="3"/>
</dbReference>
<feature type="domain" description="EGF-like" evidence="9">
    <location>
        <begin position="125"/>
        <end position="158"/>
    </location>
</feature>
<dbReference type="InterPro" id="IPR001791">
    <property type="entry name" value="Laminin_G"/>
</dbReference>
<feature type="domain" description="EGF-like" evidence="9">
    <location>
        <begin position="652"/>
        <end position="688"/>
    </location>
</feature>
<dbReference type="InterPro" id="IPR013320">
    <property type="entry name" value="ConA-like_dom_sf"/>
</dbReference>
<dbReference type="FunFam" id="2.10.25.10:FF:000012">
    <property type="entry name" value="Delta-like protein"/>
    <property type="match status" value="1"/>
</dbReference>
<dbReference type="InterPro" id="IPR001881">
    <property type="entry name" value="EGF-like_Ca-bd_dom"/>
</dbReference>
<dbReference type="SMART" id="SM00282">
    <property type="entry name" value="LamG"/>
    <property type="match status" value="3"/>
</dbReference>
<dbReference type="InterPro" id="IPR013032">
    <property type="entry name" value="EGF-like_CS"/>
</dbReference>
<dbReference type="InterPro" id="IPR000742">
    <property type="entry name" value="EGF"/>
</dbReference>
<evidence type="ECO:0000256" key="7">
    <source>
        <dbReference type="SAM" id="Phobius"/>
    </source>
</evidence>
<protein>
    <submittedName>
        <fullName evidence="10">CRUM1 protein</fullName>
    </submittedName>
</protein>
<feature type="transmembrane region" description="Helical" evidence="7">
    <location>
        <begin position="1088"/>
        <end position="1111"/>
    </location>
</feature>
<dbReference type="PROSITE" id="PS00010">
    <property type="entry name" value="ASX_HYDROXYL"/>
    <property type="match status" value="8"/>
</dbReference>
<keyword evidence="11" id="KW-1185">Reference proteome</keyword>
<dbReference type="FunFam" id="2.10.25.10:FF:000039">
    <property type="entry name" value="Crumbs cell polarity complex component 1"/>
    <property type="match status" value="1"/>
</dbReference>
<evidence type="ECO:0000259" key="8">
    <source>
        <dbReference type="PROSITE" id="PS50025"/>
    </source>
</evidence>
<sequence length="1150" mass="127180">MKGTSLLSSGQSLVNIIQRYQERFGAARHLAQRCLRLQWLHCVNCEVNINECESSPCQNGASCVDYVNLFLCVCPEGYEGSLCEINIDECARQPCQNGGTCQDAVNGYHCDCHGTGFVGDACEIDIPECSSNPCANNGICLEGINGYSCQCWSGFVCETDIDECQSNPCKNGGICEDETADYLCHCPPPHEDGLPWGGKNCDIELSGCLENQCKNGAMCIPTLEDGAHNYHCQCPPGFYDMFCETSTTFSFSKGGFILIDTLNSNRSRRGLDQASMWISLRFRTTLTDMIIFYWGTSSSFLNLEIINGLLLAVAHIDGLSTNLSLAEYVSDGEWHQVTVNMSNDFSGISLWNKNCKHESDRCYTEVPMTSHSHLKGDFRVISMGGTIDEFLDNTVSRTNFTGCIEDVLINSQPLLPESLAKDASFGMELGCHKTEWCNAVPCSSNGTCVDLWTSYRCDCFRPFYGADCSLEYTPVTFGYEDNRSLSSFTVNSRHGSEFVVSFFLRTRKTEGLIFQLWNDTHAYFTIYLKQGRVCVRTLSRLEAIFPIYITNGEKELIDVHFSNGQVEISHFDWKYKSTRLPTVSLEAGDVVYIGGHIEEDYTREWGGYLKGCLQDLQLDRKRVDFFSEQSSNASAAWYGEKILVNVSEGCLSDDTCSPNPCDNGGRCNITWNDFVCSCPTNFTGLTCQTRVWCSSEPCPLHTVCVDIPGGFECISNATFQNNTVQYAANGSLQRPVTSVSFDIRTRDENAVLLWATSGGELFCITLHDSTLHVKLRAGSSVDSLSSDDNITDGTWHHVAVTLKEQSSGRSRWTVSVDGKDNSTVTSSQLNFLNRSTITLAENFEGCFGEVRVAGIVLPFVEGPTAPQEEKFVKISKGEIQIGCRGSLVCSSNPCHNGGECADLFDLFECRCPPGWAGQYCEDNIDDCLSNPCIHGTCNDLLDGYKCECSAGYAGQNCSEDIDDCMNHQCHNGGACKDAINSYQCDCPPQFSGVFCELPYPPQRCGKELWCENNGNCVDESWGAHCICPSGYTGQRCETYLRNCDCNPCHNGGTCRDLVEKYECLCGANFVGQHCETDKQEQTDRIPQMVIAVPVACGCLLLLIIGLIFMVLTARKKRQSEGTYSPSQQEVAGARLEMDRVLKVPPEERLI</sequence>
<dbReference type="CDD" id="cd00054">
    <property type="entry name" value="EGF_CA"/>
    <property type="match status" value="11"/>
</dbReference>
<dbReference type="FunFam" id="2.60.120.200:FF:000081">
    <property type="entry name" value="Crumbs 1, cell polarity complex component"/>
    <property type="match status" value="1"/>
</dbReference>
<dbReference type="EMBL" id="JAATIS010000147">
    <property type="protein sequence ID" value="KAG2469756.1"/>
    <property type="molecule type" value="Genomic_DNA"/>
</dbReference>
<dbReference type="PRINTS" id="PR00010">
    <property type="entry name" value="EGFBLOOD"/>
</dbReference>
<feature type="disulfide bond" evidence="6">
    <location>
        <begin position="927"/>
        <end position="937"/>
    </location>
</feature>
<feature type="domain" description="EGF-like" evidence="9">
    <location>
        <begin position="1000"/>
        <end position="1037"/>
    </location>
</feature>
<dbReference type="PROSITE" id="PS01186">
    <property type="entry name" value="EGF_2"/>
    <property type="match status" value="6"/>
</dbReference>
<feature type="domain" description="EGF-like" evidence="9">
    <location>
        <begin position="923"/>
        <end position="958"/>
    </location>
</feature>
<gene>
    <name evidence="10" type="primary">Crb1_0</name>
    <name evidence="10" type="ORF">GTO96_0022382</name>
</gene>
<evidence type="ECO:0000259" key="9">
    <source>
        <dbReference type="PROSITE" id="PS50026"/>
    </source>
</evidence>